<dbReference type="PANTHER" id="PTHR46641:SF2">
    <property type="entry name" value="FMRFAMIDE RECEPTOR"/>
    <property type="match status" value="1"/>
</dbReference>
<reference evidence="7" key="1">
    <citation type="submission" date="2021-02" db="EMBL/GenBank/DDBJ databases">
        <authorList>
            <person name="Nowell W R."/>
        </authorList>
    </citation>
    <scope>NUCLEOTIDE SEQUENCE</scope>
</reference>
<evidence type="ECO:0000313" key="7">
    <source>
        <dbReference type="EMBL" id="CAF0833445.1"/>
    </source>
</evidence>
<feature type="transmembrane region" description="Helical" evidence="5">
    <location>
        <begin position="235"/>
        <end position="256"/>
    </location>
</feature>
<dbReference type="GO" id="GO:0004930">
    <property type="term" value="F:G protein-coupled receptor activity"/>
    <property type="evidence" value="ECO:0007669"/>
    <property type="project" value="InterPro"/>
</dbReference>
<dbReference type="GO" id="GO:0016020">
    <property type="term" value="C:membrane"/>
    <property type="evidence" value="ECO:0007669"/>
    <property type="project" value="UniProtKB-SubCell"/>
</dbReference>
<evidence type="ECO:0000313" key="8">
    <source>
        <dbReference type="Proteomes" id="UP000663852"/>
    </source>
</evidence>
<keyword evidence="3 5" id="KW-1133">Transmembrane helix</keyword>
<dbReference type="InterPro" id="IPR052954">
    <property type="entry name" value="GPCR-Ligand_Int"/>
</dbReference>
<evidence type="ECO:0000256" key="2">
    <source>
        <dbReference type="ARBA" id="ARBA00022692"/>
    </source>
</evidence>
<feature type="transmembrane region" description="Helical" evidence="5">
    <location>
        <begin position="380"/>
        <end position="402"/>
    </location>
</feature>
<dbReference type="Pfam" id="PF00001">
    <property type="entry name" value="7tm_1"/>
    <property type="match status" value="1"/>
</dbReference>
<dbReference type="InterPro" id="IPR000276">
    <property type="entry name" value="GPCR_Rhodpsn"/>
</dbReference>
<feature type="domain" description="G-protein coupled receptors family 1 profile" evidence="6">
    <location>
        <begin position="132"/>
        <end position="444"/>
    </location>
</feature>
<feature type="transmembrane region" description="Helical" evidence="5">
    <location>
        <begin position="312"/>
        <end position="332"/>
    </location>
</feature>
<keyword evidence="4 5" id="KW-0472">Membrane</keyword>
<accession>A0A813UYI9</accession>
<organism evidence="7 8">
    <name type="scientific">Adineta ricciae</name>
    <name type="common">Rotifer</name>
    <dbReference type="NCBI Taxonomy" id="249248"/>
    <lineage>
        <taxon>Eukaryota</taxon>
        <taxon>Metazoa</taxon>
        <taxon>Spiralia</taxon>
        <taxon>Gnathifera</taxon>
        <taxon>Rotifera</taxon>
        <taxon>Eurotatoria</taxon>
        <taxon>Bdelloidea</taxon>
        <taxon>Adinetida</taxon>
        <taxon>Adinetidae</taxon>
        <taxon>Adineta</taxon>
    </lineage>
</organism>
<feature type="transmembrane region" description="Helical" evidence="5">
    <location>
        <begin position="153"/>
        <end position="174"/>
    </location>
</feature>
<comment type="subcellular location">
    <subcellularLocation>
        <location evidence="1">Membrane</location>
    </subcellularLocation>
</comment>
<proteinExistence type="predicted"/>
<dbReference type="PRINTS" id="PR00237">
    <property type="entry name" value="GPCRRHODOPSN"/>
</dbReference>
<dbReference type="CDD" id="cd14978">
    <property type="entry name" value="7tmA_FMRFamide_R-like"/>
    <property type="match status" value="1"/>
</dbReference>
<keyword evidence="2 5" id="KW-0812">Transmembrane</keyword>
<dbReference type="PROSITE" id="PS50262">
    <property type="entry name" value="G_PROTEIN_RECEP_F1_2"/>
    <property type="match status" value="1"/>
</dbReference>
<evidence type="ECO:0000256" key="3">
    <source>
        <dbReference type="ARBA" id="ARBA00022989"/>
    </source>
</evidence>
<gene>
    <name evidence="7" type="ORF">EDS130_LOCUS6458</name>
</gene>
<feature type="transmembrane region" description="Helical" evidence="5">
    <location>
        <begin position="120"/>
        <end position="141"/>
    </location>
</feature>
<dbReference type="InterPro" id="IPR017452">
    <property type="entry name" value="GPCR_Rhodpsn_7TM"/>
</dbReference>
<comment type="caution">
    <text evidence="7">The sequence shown here is derived from an EMBL/GenBank/DDBJ whole genome shotgun (WGS) entry which is preliminary data.</text>
</comment>
<protein>
    <recommendedName>
        <fullName evidence="6">G-protein coupled receptors family 1 profile domain-containing protein</fullName>
    </recommendedName>
</protein>
<sequence>MNQYGFLTTHPFLFGTNISLTQTTRPNFLNFHIELCTYYVQKLPLPSTCSQYCSVQSDRRVHPKIFNINSRNIFNVENRHSRICKTKYLIIMSGNPCVSDHNETLRSDILHDIEVYGYRYVILIICIFGIVCNILNLCVLLQRRLKESPYTYLTGLAVADMLTLISISPFSVVRGDYIRHDTIFFALTRFEAQFYMPLANYFGQVSIMITLALTIERYLFTTYPLRTRSFCKPRYARITITIILLICACLSFPRFLFETVKYVIGPIGSLNSLTCTTHPFIIKYSSTNTSYIGQCFCVVGYPRKTFLPYQNAYYISMFILNQILPAMILLFLNFKLIQRVQHSNRYTLNELVARQHNSITSATPTMHSNKQKRLRDEHRLTKTLVAVVVVFLICNTFTIVSYPNLVRAVTEKHYPKYLYVGFRIQKLITNIMLLLNYSINFFFYCAFNQKFLDTLKMTFRHRLCLFFQESFDMSHDSIITRRALCNSTISSSAASSYYVHSKIQRSTRQFSSSDQESQRVKQHQPEIIDMKALNEKDASLEN</sequence>
<dbReference type="EMBL" id="CAJNOJ010000019">
    <property type="protein sequence ID" value="CAF0833445.1"/>
    <property type="molecule type" value="Genomic_DNA"/>
</dbReference>
<evidence type="ECO:0000256" key="1">
    <source>
        <dbReference type="ARBA" id="ARBA00004370"/>
    </source>
</evidence>
<dbReference type="Gene3D" id="1.20.1070.10">
    <property type="entry name" value="Rhodopsin 7-helix transmembrane proteins"/>
    <property type="match status" value="1"/>
</dbReference>
<dbReference type="Proteomes" id="UP000663852">
    <property type="component" value="Unassembled WGS sequence"/>
</dbReference>
<dbReference type="AlphaFoldDB" id="A0A813UYI9"/>
<dbReference type="OrthoDB" id="5864054at2759"/>
<dbReference type="PANTHER" id="PTHR46641">
    <property type="entry name" value="FMRFAMIDE RECEPTOR-RELATED"/>
    <property type="match status" value="1"/>
</dbReference>
<feature type="transmembrane region" description="Helical" evidence="5">
    <location>
        <begin position="427"/>
        <end position="447"/>
    </location>
</feature>
<name>A0A813UYI9_ADIRI</name>
<feature type="transmembrane region" description="Helical" evidence="5">
    <location>
        <begin position="194"/>
        <end position="215"/>
    </location>
</feature>
<evidence type="ECO:0000256" key="4">
    <source>
        <dbReference type="ARBA" id="ARBA00023136"/>
    </source>
</evidence>
<dbReference type="SUPFAM" id="SSF81321">
    <property type="entry name" value="Family A G protein-coupled receptor-like"/>
    <property type="match status" value="1"/>
</dbReference>
<evidence type="ECO:0000256" key="5">
    <source>
        <dbReference type="SAM" id="Phobius"/>
    </source>
</evidence>
<evidence type="ECO:0000259" key="6">
    <source>
        <dbReference type="PROSITE" id="PS50262"/>
    </source>
</evidence>